<gene>
    <name evidence="6" type="ORF">IPOD504_LOCUS5460</name>
</gene>
<keyword evidence="7" id="KW-1185">Reference proteome</keyword>
<dbReference type="CDD" id="cd16646">
    <property type="entry name" value="mRING-HC-C2H2C4_MDM2-like"/>
    <property type="match status" value="1"/>
</dbReference>
<accession>A0ABN8I5F7</accession>
<feature type="compositionally biased region" description="Basic and acidic residues" evidence="5">
    <location>
        <begin position="222"/>
        <end position="239"/>
    </location>
</feature>
<feature type="compositionally biased region" description="Acidic residues" evidence="5">
    <location>
        <begin position="44"/>
        <end position="60"/>
    </location>
</feature>
<dbReference type="PANTHER" id="PTHR20940:SF1">
    <property type="entry name" value="CIBOULOT, ISOFORM A"/>
    <property type="match status" value="1"/>
</dbReference>
<evidence type="ECO:0000256" key="1">
    <source>
        <dbReference type="ARBA" id="ARBA00004245"/>
    </source>
</evidence>
<dbReference type="Gene3D" id="1.20.5.520">
    <property type="entry name" value="Single helix bin"/>
    <property type="match status" value="5"/>
</dbReference>
<comment type="similarity">
    <text evidence="2">Belongs to the thymosin beta family.</text>
</comment>
<feature type="region of interest" description="Disordered" evidence="5">
    <location>
        <begin position="601"/>
        <end position="624"/>
    </location>
</feature>
<evidence type="ECO:0000256" key="5">
    <source>
        <dbReference type="SAM" id="MobiDB-lite"/>
    </source>
</evidence>
<evidence type="ECO:0000313" key="7">
    <source>
        <dbReference type="Proteomes" id="UP000837857"/>
    </source>
</evidence>
<feature type="compositionally biased region" description="Pro residues" evidence="5">
    <location>
        <begin position="204"/>
        <end position="215"/>
    </location>
</feature>
<sequence length="624" mass="68961">MNTTASFSSEHSWSRRCSTETVFSIQGKETDIVRDTSDTSSLWSDDEHDAEYEPVTESEDAAPVPCDSSGGSDNEIIATKVIEVKIRDDGDLVFADSEQTESNGSDSEIDLHDYWYCAQCLAANNNPLYRYCEKCFKVRKNFFPPRPKRKPKRASPEPVAEPSAITGSEDAPARLSQDSAYESLASNCQSSQELGPLPTSSAPAPAPAPASPPAPASRKRRADSADRNNKRIRADRSESDSGPEPAEGLVRPLVKMVSDPLLTVAEPPAPVGGGRRPDEDACIVCLSRPKSGVFVHGRIAHICCCYDCALRVWARAKRCPVCNCKGDNPANLWNKNIEWEPCGVNTSTQPTNQVHTPATPVPPAARIHFSPQLRSVPFRVHIYSVHRSRRSRISPVVRGARFLFESPTSNKLRNPAMACSVSDAPSLKDLPKVANDLKSQLEGFNTSCLRDVDTNEKIVLPSAEDIAQEKQHTALLQDVEKFQPSNLRKTDTVEKVVLPNALDVAAEKTQKSLFDGIEKFDATRLKHTETQEKNPLPDKDVVAAEKQHQNLLDGVEHYDKSQMKHTTTEEKNPLPPIEAIEAEKEKNKFLNGIENFDPTKLKHTETCEKNPLPTKDIIEQEKTA</sequence>
<name>A0ABN8I5F7_9NEOP</name>
<feature type="compositionally biased region" description="Basic and acidic residues" evidence="5">
    <location>
        <begin position="28"/>
        <end position="37"/>
    </location>
</feature>
<evidence type="ECO:0008006" key="8">
    <source>
        <dbReference type="Google" id="ProtNLM"/>
    </source>
</evidence>
<feature type="compositionally biased region" description="Polar residues" evidence="5">
    <location>
        <begin position="176"/>
        <end position="193"/>
    </location>
</feature>
<reference evidence="6" key="1">
    <citation type="submission" date="2022-03" db="EMBL/GenBank/DDBJ databases">
        <authorList>
            <person name="Martin H S."/>
        </authorList>
    </citation>
    <scope>NUCLEOTIDE SEQUENCE</scope>
</reference>
<dbReference type="CDD" id="cd22059">
    <property type="entry name" value="WH2_BetaT"/>
    <property type="match status" value="2"/>
</dbReference>
<dbReference type="Gene3D" id="2.30.30.380">
    <property type="entry name" value="Zn-finger domain of Sec23/24"/>
    <property type="match status" value="1"/>
</dbReference>
<dbReference type="InterPro" id="IPR038386">
    <property type="entry name" value="Beta-thymosin_sf"/>
</dbReference>
<feature type="non-terminal residue" evidence="6">
    <location>
        <position position="1"/>
    </location>
</feature>
<dbReference type="Proteomes" id="UP000837857">
    <property type="component" value="Chromosome 17"/>
</dbReference>
<dbReference type="Gene3D" id="3.30.40.10">
    <property type="entry name" value="Zinc/RING finger domain, C3HC4 (zinc finger)"/>
    <property type="match status" value="1"/>
</dbReference>
<proteinExistence type="inferred from homology"/>
<dbReference type="SMART" id="SM00152">
    <property type="entry name" value="THY"/>
    <property type="match status" value="5"/>
</dbReference>
<dbReference type="InterPro" id="IPR001152">
    <property type="entry name" value="Beta-thymosin"/>
</dbReference>
<dbReference type="Pfam" id="PF01290">
    <property type="entry name" value="Thymosin"/>
    <property type="match status" value="5"/>
</dbReference>
<protein>
    <recommendedName>
        <fullName evidence="8">RanBP2-type domain-containing protein</fullName>
    </recommendedName>
</protein>
<evidence type="ECO:0000313" key="6">
    <source>
        <dbReference type="EMBL" id="CAH2046726.1"/>
    </source>
</evidence>
<comment type="subcellular location">
    <subcellularLocation>
        <location evidence="1">Cytoplasm</location>
        <location evidence="1">Cytoskeleton</location>
    </subcellularLocation>
</comment>
<evidence type="ECO:0000256" key="4">
    <source>
        <dbReference type="ARBA" id="ARBA00023212"/>
    </source>
</evidence>
<dbReference type="InterPro" id="IPR036443">
    <property type="entry name" value="Znf_RanBP2_sf"/>
</dbReference>
<organism evidence="6 7">
    <name type="scientific">Iphiclides podalirius</name>
    <name type="common">scarce swallowtail</name>
    <dbReference type="NCBI Taxonomy" id="110791"/>
    <lineage>
        <taxon>Eukaryota</taxon>
        <taxon>Metazoa</taxon>
        <taxon>Ecdysozoa</taxon>
        <taxon>Arthropoda</taxon>
        <taxon>Hexapoda</taxon>
        <taxon>Insecta</taxon>
        <taxon>Pterygota</taxon>
        <taxon>Neoptera</taxon>
        <taxon>Endopterygota</taxon>
        <taxon>Lepidoptera</taxon>
        <taxon>Glossata</taxon>
        <taxon>Ditrysia</taxon>
        <taxon>Papilionoidea</taxon>
        <taxon>Papilionidae</taxon>
        <taxon>Papilioninae</taxon>
        <taxon>Iphiclides</taxon>
    </lineage>
</organism>
<evidence type="ECO:0000256" key="3">
    <source>
        <dbReference type="ARBA" id="ARBA00022490"/>
    </source>
</evidence>
<dbReference type="PANTHER" id="PTHR20940">
    <property type="entry name" value="TETRA THYMOSIN"/>
    <property type="match status" value="1"/>
</dbReference>
<dbReference type="InterPro" id="IPR013083">
    <property type="entry name" value="Znf_RING/FYVE/PHD"/>
</dbReference>
<dbReference type="Pfam" id="PF13920">
    <property type="entry name" value="zf-C3HC4_3"/>
    <property type="match status" value="1"/>
</dbReference>
<feature type="region of interest" description="Disordered" evidence="5">
    <location>
        <begin position="28"/>
        <end position="73"/>
    </location>
</feature>
<keyword evidence="3" id="KW-0963">Cytoplasm</keyword>
<evidence type="ECO:0000256" key="2">
    <source>
        <dbReference type="ARBA" id="ARBA00009511"/>
    </source>
</evidence>
<dbReference type="EMBL" id="OW152829">
    <property type="protein sequence ID" value="CAH2046726.1"/>
    <property type="molecule type" value="Genomic_DNA"/>
</dbReference>
<dbReference type="SUPFAM" id="SSF90209">
    <property type="entry name" value="Ran binding protein zinc finger-like"/>
    <property type="match status" value="1"/>
</dbReference>
<feature type="region of interest" description="Disordered" evidence="5">
    <location>
        <begin position="146"/>
        <end position="250"/>
    </location>
</feature>
<keyword evidence="4" id="KW-0206">Cytoskeleton</keyword>